<organism evidence="1">
    <name type="scientific">Rhizophora mucronata</name>
    <name type="common">Asiatic mangrove</name>
    <dbReference type="NCBI Taxonomy" id="61149"/>
    <lineage>
        <taxon>Eukaryota</taxon>
        <taxon>Viridiplantae</taxon>
        <taxon>Streptophyta</taxon>
        <taxon>Embryophyta</taxon>
        <taxon>Tracheophyta</taxon>
        <taxon>Spermatophyta</taxon>
        <taxon>Magnoliopsida</taxon>
        <taxon>eudicotyledons</taxon>
        <taxon>Gunneridae</taxon>
        <taxon>Pentapetalae</taxon>
        <taxon>rosids</taxon>
        <taxon>fabids</taxon>
        <taxon>Malpighiales</taxon>
        <taxon>Rhizophoraceae</taxon>
        <taxon>Rhizophora</taxon>
    </lineage>
</organism>
<evidence type="ECO:0000313" key="1">
    <source>
        <dbReference type="EMBL" id="MBX40724.1"/>
    </source>
</evidence>
<protein>
    <submittedName>
        <fullName evidence="1">Uncharacterized protein</fullName>
    </submittedName>
</protein>
<proteinExistence type="predicted"/>
<dbReference type="EMBL" id="GGEC01060240">
    <property type="protein sequence ID" value="MBX40724.1"/>
    <property type="molecule type" value="Transcribed_RNA"/>
</dbReference>
<dbReference type="AlphaFoldDB" id="A0A2P2NE37"/>
<sequence length="57" mass="6254">MKSARTSSLGKQIQMIFTMSYAKQRTKLMEVAVEKRSGDIPSLAPAHFGVLSTQALL</sequence>
<accession>A0A2P2NE37</accession>
<reference evidence="1" key="1">
    <citation type="submission" date="2018-02" db="EMBL/GenBank/DDBJ databases">
        <title>Rhizophora mucronata_Transcriptome.</title>
        <authorList>
            <person name="Meera S.P."/>
            <person name="Sreeshan A."/>
            <person name="Augustine A."/>
        </authorList>
    </citation>
    <scope>NUCLEOTIDE SEQUENCE</scope>
    <source>
        <tissue evidence="1">Leaf</tissue>
    </source>
</reference>
<name>A0A2P2NE37_RHIMU</name>